<protein>
    <recommendedName>
        <fullName evidence="3">DUF2268 domain-containing protein</fullName>
    </recommendedName>
</protein>
<evidence type="ECO:0000313" key="1">
    <source>
        <dbReference type="EMBL" id="OYD16294.1"/>
    </source>
</evidence>
<accession>A0A235BVS6</accession>
<evidence type="ECO:0008006" key="3">
    <source>
        <dbReference type="Google" id="ProtNLM"/>
    </source>
</evidence>
<dbReference type="Proteomes" id="UP000215215">
    <property type="component" value="Unassembled WGS sequence"/>
</dbReference>
<evidence type="ECO:0000313" key="2">
    <source>
        <dbReference type="Proteomes" id="UP000215215"/>
    </source>
</evidence>
<name>A0A235BVS6_UNCW3</name>
<dbReference type="EMBL" id="NOZQ01000073">
    <property type="protein sequence ID" value="OYD16294.1"/>
    <property type="molecule type" value="Genomic_DNA"/>
</dbReference>
<sequence>MAICQTARLEEVQLKYNSGLQKIFEVQDKIKDIHPFLGKAFPIAIAENDQFFVFDTDSSGKRYVFAKKAPTPMPVPKGVRAAFTLECYKNKVACVISGEIFDSLEGYATIFHEFMHCHQWEICEPKLKQDLGVAQKAMSKKDYMWEINYPFPYDNSEFTKIYSLFLKALEENNYDGIFKYRSQLKQILSKDDFEYMVWQEWKEGFARFIENQIRGRLGLKENHYGIEKPFHRISFYEGGSRFIEFLSKQKPESLVEIEKLFYEMLNGEQ</sequence>
<dbReference type="AlphaFoldDB" id="A0A235BVS6"/>
<gene>
    <name evidence="1" type="ORF">CH333_03720</name>
</gene>
<organism evidence="1 2">
    <name type="scientific">candidate division WOR-3 bacterium JGI_Cruoil_03_44_89</name>
    <dbReference type="NCBI Taxonomy" id="1973748"/>
    <lineage>
        <taxon>Bacteria</taxon>
        <taxon>Bacteria division WOR-3</taxon>
    </lineage>
</organism>
<reference evidence="1 2" key="1">
    <citation type="submission" date="2017-07" db="EMBL/GenBank/DDBJ databases">
        <title>Recovery of genomes from metagenomes via a dereplication, aggregation, and scoring strategy.</title>
        <authorList>
            <person name="Sieber C.M."/>
            <person name="Probst A.J."/>
            <person name="Sharrar A."/>
            <person name="Thomas B.C."/>
            <person name="Hess M."/>
            <person name="Tringe S.G."/>
            <person name="Banfield J.F."/>
        </authorList>
    </citation>
    <scope>NUCLEOTIDE SEQUENCE [LARGE SCALE GENOMIC DNA]</scope>
    <source>
        <strain evidence="1">JGI_Cruoil_03_44_89</strain>
    </source>
</reference>
<proteinExistence type="predicted"/>
<comment type="caution">
    <text evidence="1">The sequence shown here is derived from an EMBL/GenBank/DDBJ whole genome shotgun (WGS) entry which is preliminary data.</text>
</comment>